<dbReference type="GO" id="GO:0005975">
    <property type="term" value="P:carbohydrate metabolic process"/>
    <property type="evidence" value="ECO:0007669"/>
    <property type="project" value="InterPro"/>
</dbReference>
<feature type="chain" id="PRO_5031544164" description="NodB homology domain-containing protein" evidence="1">
    <location>
        <begin position="21"/>
        <end position="385"/>
    </location>
</feature>
<keyword evidence="4" id="KW-1185">Reference proteome</keyword>
<dbReference type="Proteomes" id="UP000594454">
    <property type="component" value="Chromosome 2"/>
</dbReference>
<dbReference type="AlphaFoldDB" id="A0A7R8UM41"/>
<dbReference type="PANTHER" id="PTHR45985">
    <property type="match status" value="1"/>
</dbReference>
<name>A0A7R8UM41_HERIL</name>
<proteinExistence type="predicted"/>
<gene>
    <name evidence="3" type="ORF">HERILL_LOCUS5565</name>
</gene>
<evidence type="ECO:0000259" key="2">
    <source>
        <dbReference type="Pfam" id="PF01522"/>
    </source>
</evidence>
<accession>A0A7R8UM41</accession>
<dbReference type="InterPro" id="IPR052740">
    <property type="entry name" value="CE4"/>
</dbReference>
<dbReference type="OMA" id="CDQLSKP"/>
<dbReference type="SUPFAM" id="SSF88713">
    <property type="entry name" value="Glycoside hydrolase/deacetylase"/>
    <property type="match status" value="1"/>
</dbReference>
<dbReference type="OrthoDB" id="504708at2759"/>
<dbReference type="GO" id="GO:0016810">
    <property type="term" value="F:hydrolase activity, acting on carbon-nitrogen (but not peptide) bonds"/>
    <property type="evidence" value="ECO:0007669"/>
    <property type="project" value="InterPro"/>
</dbReference>
<organism evidence="3 4">
    <name type="scientific">Hermetia illucens</name>
    <name type="common">Black soldier fly</name>
    <dbReference type="NCBI Taxonomy" id="343691"/>
    <lineage>
        <taxon>Eukaryota</taxon>
        <taxon>Metazoa</taxon>
        <taxon>Ecdysozoa</taxon>
        <taxon>Arthropoda</taxon>
        <taxon>Hexapoda</taxon>
        <taxon>Insecta</taxon>
        <taxon>Pterygota</taxon>
        <taxon>Neoptera</taxon>
        <taxon>Endopterygota</taxon>
        <taxon>Diptera</taxon>
        <taxon>Brachycera</taxon>
        <taxon>Stratiomyomorpha</taxon>
        <taxon>Stratiomyidae</taxon>
        <taxon>Hermetiinae</taxon>
        <taxon>Hermetia</taxon>
    </lineage>
</organism>
<sequence>MLRSISNIVTVVLTLSLSYANPSSRSWAAYCDSSACKSPSCRCSSIDIPGGLNYSQTPQFVLLTFDDGVNVGNFDYYQQIFKNRLNRDGCPAAGTFFISHEYTDYTMVNTLYKQGHEIALHSITHNVSTDYWKNITVNSLSQEFAGERSLISNFASIPVDAMQGIRLPFLQMSGDNSFEMLQKDNFLYDCSWPTRHTSPGLWPYTLDYASTQDCVIGPCPQQSWKGIWVIPMLSWIDGRNQICAMVDACLELPTTVDALADFMIGNFNRTYLTNKAPFGLYIHAAWFNVDPIHFPAYVKFVNYIQSRPDVYLVGGTTVIDWVKNPVPLNNMNNSTWSNCRKASSSTCTPKTCKLQKGSDERYMTVCSGNCPTVYPWVGNPLGRAT</sequence>
<dbReference type="PANTHER" id="PTHR45985:SF8">
    <property type="entry name" value="CHITIN DEACETYLASE-LIKE 9, ISOFORM A"/>
    <property type="match status" value="1"/>
</dbReference>
<dbReference type="EMBL" id="LR899010">
    <property type="protein sequence ID" value="CAD7082537.1"/>
    <property type="molecule type" value="Genomic_DNA"/>
</dbReference>
<evidence type="ECO:0000256" key="1">
    <source>
        <dbReference type="SAM" id="SignalP"/>
    </source>
</evidence>
<dbReference type="CDD" id="cd10975">
    <property type="entry name" value="CE4_CDA_like_2"/>
    <property type="match status" value="1"/>
</dbReference>
<keyword evidence="1" id="KW-0732">Signal</keyword>
<protein>
    <recommendedName>
        <fullName evidence="2">NodB homology domain-containing protein</fullName>
    </recommendedName>
</protein>
<dbReference type="Gene3D" id="3.20.20.370">
    <property type="entry name" value="Glycoside hydrolase/deacetylase"/>
    <property type="match status" value="1"/>
</dbReference>
<feature type="domain" description="NodB homology" evidence="2">
    <location>
        <begin position="56"/>
        <end position="151"/>
    </location>
</feature>
<dbReference type="InterPro" id="IPR011330">
    <property type="entry name" value="Glyco_hydro/deAcase_b/a-brl"/>
</dbReference>
<evidence type="ECO:0000313" key="4">
    <source>
        <dbReference type="Proteomes" id="UP000594454"/>
    </source>
</evidence>
<dbReference type="Pfam" id="PF01522">
    <property type="entry name" value="Polysacc_deac_1"/>
    <property type="match status" value="1"/>
</dbReference>
<reference evidence="3 4" key="1">
    <citation type="submission" date="2020-11" db="EMBL/GenBank/DDBJ databases">
        <authorList>
            <person name="Wallbank WR R."/>
            <person name="Pardo Diaz C."/>
            <person name="Kozak K."/>
            <person name="Martin S."/>
            <person name="Jiggins C."/>
            <person name="Moest M."/>
            <person name="Warren A I."/>
            <person name="Generalovic N T."/>
            <person name="Byers J.R.P. K."/>
            <person name="Montejo-Kovacevich G."/>
            <person name="Yen C E."/>
        </authorList>
    </citation>
    <scope>NUCLEOTIDE SEQUENCE [LARGE SCALE GENOMIC DNA]</scope>
</reference>
<evidence type="ECO:0000313" key="3">
    <source>
        <dbReference type="EMBL" id="CAD7082537.1"/>
    </source>
</evidence>
<dbReference type="InterPro" id="IPR002509">
    <property type="entry name" value="NODB_dom"/>
</dbReference>
<dbReference type="InParanoid" id="A0A7R8UM41"/>
<feature type="signal peptide" evidence="1">
    <location>
        <begin position="1"/>
        <end position="20"/>
    </location>
</feature>